<evidence type="ECO:0000256" key="1">
    <source>
        <dbReference type="SAM" id="MobiDB-lite"/>
    </source>
</evidence>
<dbReference type="RefSeq" id="WP_210656534.1">
    <property type="nucleotide sequence ID" value="NZ_JAGKSP010000002.1"/>
</dbReference>
<evidence type="ECO:0000313" key="3">
    <source>
        <dbReference type="Proteomes" id="UP000673394"/>
    </source>
</evidence>
<reference evidence="2 3" key="1">
    <citation type="submission" date="2021-04" db="EMBL/GenBank/DDBJ databases">
        <title>Paenibacillus sp. DLE-14 whole genome sequence.</title>
        <authorList>
            <person name="Ham Y.J."/>
        </authorList>
    </citation>
    <scope>NUCLEOTIDE SEQUENCE [LARGE SCALE GENOMIC DNA]</scope>
    <source>
        <strain evidence="2 3">DLE-14</strain>
    </source>
</reference>
<dbReference type="EMBL" id="JAGKSP010000002">
    <property type="protein sequence ID" value="MBP3962376.1"/>
    <property type="molecule type" value="Genomic_DNA"/>
</dbReference>
<feature type="compositionally biased region" description="Polar residues" evidence="1">
    <location>
        <begin position="10"/>
        <end position="26"/>
    </location>
</feature>
<organism evidence="2 3">
    <name type="scientific">Paenibacillus lignilyticus</name>
    <dbReference type="NCBI Taxonomy" id="1172615"/>
    <lineage>
        <taxon>Bacteria</taxon>
        <taxon>Bacillati</taxon>
        <taxon>Bacillota</taxon>
        <taxon>Bacilli</taxon>
        <taxon>Bacillales</taxon>
        <taxon>Paenibacillaceae</taxon>
        <taxon>Paenibacillus</taxon>
    </lineage>
</organism>
<evidence type="ECO:0000313" key="2">
    <source>
        <dbReference type="EMBL" id="MBP3962376.1"/>
    </source>
</evidence>
<comment type="caution">
    <text evidence="2">The sequence shown here is derived from an EMBL/GenBank/DDBJ whole genome shotgun (WGS) entry which is preliminary data.</text>
</comment>
<proteinExistence type="predicted"/>
<accession>A0ABS5C8R4</accession>
<keyword evidence="3" id="KW-1185">Reference proteome</keyword>
<feature type="compositionally biased region" description="Basic and acidic residues" evidence="1">
    <location>
        <begin position="29"/>
        <end position="40"/>
    </location>
</feature>
<protein>
    <submittedName>
        <fullName evidence="2">Uncharacterized protein</fullName>
    </submittedName>
</protein>
<feature type="region of interest" description="Disordered" evidence="1">
    <location>
        <begin position="1"/>
        <end position="59"/>
    </location>
</feature>
<dbReference type="Proteomes" id="UP000673394">
    <property type="component" value="Unassembled WGS sequence"/>
</dbReference>
<gene>
    <name evidence="2" type="ORF">I8J30_06625</name>
</gene>
<sequence>MENPICGQAGSKSKPVSNAQNGSMVQDYQDMKRLGHDMKHMKTNSQLQDEGLVPDPIQE</sequence>
<name>A0ABS5C8R4_9BACL</name>